<dbReference type="GO" id="GO:0004792">
    <property type="term" value="F:thiosulfate-cyanide sulfurtransferase activity"/>
    <property type="evidence" value="ECO:0007669"/>
    <property type="project" value="InterPro"/>
</dbReference>
<evidence type="ECO:0000259" key="2">
    <source>
        <dbReference type="PROSITE" id="PS50206"/>
    </source>
</evidence>
<reference evidence="3 4" key="1">
    <citation type="submission" date="2020-03" db="EMBL/GenBank/DDBJ databases">
        <title>Genomic Encyclopedia of Type Strains, Phase IV (KMG-IV): sequencing the most valuable type-strain genomes for metagenomic binning, comparative biology and taxonomic classification.</title>
        <authorList>
            <person name="Goeker M."/>
        </authorList>
    </citation>
    <scope>NUCLEOTIDE SEQUENCE [LARGE SCALE GENOMIC DNA]</scope>
    <source>
        <strain evidence="3 4">DSM 24233</strain>
    </source>
</reference>
<evidence type="ECO:0000256" key="1">
    <source>
        <dbReference type="SAM" id="MobiDB-lite"/>
    </source>
</evidence>
<dbReference type="CDD" id="cd00158">
    <property type="entry name" value="RHOD"/>
    <property type="match status" value="1"/>
</dbReference>
<name>A0A846QIV4_9BACT</name>
<sequence length="195" mass="20398">MRLLSPRLTVLYEMAFLVAVSVACAHFFNIHHPEGLTWERAPLRQSMLPAAAETLPGASAAQGIDTPEALQAFTEGGALFIDARFVEDFEEGHVPGAVNIPPGMFAEDAQRLIGAPDAGRRIIIYCSSITCHMSAELAESLDMLGYGNLFVYGEGFAGWLAAGGAVEVGSGDVPADSDDATGAAPESEAAGEGTR</sequence>
<dbReference type="PROSITE" id="PS51257">
    <property type="entry name" value="PROKAR_LIPOPROTEIN"/>
    <property type="match status" value="1"/>
</dbReference>
<feature type="domain" description="Rhodanese" evidence="2">
    <location>
        <begin position="74"/>
        <end position="168"/>
    </location>
</feature>
<comment type="caution">
    <text evidence="3">The sequence shown here is derived from an EMBL/GenBank/DDBJ whole genome shotgun (WGS) entry which is preliminary data.</text>
</comment>
<dbReference type="PROSITE" id="PS50206">
    <property type="entry name" value="RHODANESE_3"/>
    <property type="match status" value="1"/>
</dbReference>
<dbReference type="SMART" id="SM00450">
    <property type="entry name" value="RHOD"/>
    <property type="match status" value="1"/>
</dbReference>
<dbReference type="SUPFAM" id="SSF52821">
    <property type="entry name" value="Rhodanese/Cell cycle control phosphatase"/>
    <property type="match status" value="1"/>
</dbReference>
<dbReference type="RefSeq" id="WP_167940100.1">
    <property type="nucleotide sequence ID" value="NZ_JAATJA010000001.1"/>
</dbReference>
<organism evidence="3 4">
    <name type="scientific">Desulfobaculum xiamenense</name>
    <dbReference type="NCBI Taxonomy" id="995050"/>
    <lineage>
        <taxon>Bacteria</taxon>
        <taxon>Pseudomonadati</taxon>
        <taxon>Thermodesulfobacteriota</taxon>
        <taxon>Desulfovibrionia</taxon>
        <taxon>Desulfovibrionales</taxon>
        <taxon>Desulfovibrionaceae</taxon>
        <taxon>Desulfobaculum</taxon>
    </lineage>
</organism>
<dbReference type="InterPro" id="IPR001307">
    <property type="entry name" value="Thiosulphate_STrfase_CS"/>
</dbReference>
<dbReference type="Pfam" id="PF00581">
    <property type="entry name" value="Rhodanese"/>
    <property type="match status" value="1"/>
</dbReference>
<accession>A0A846QIV4</accession>
<feature type="compositionally biased region" description="Low complexity" evidence="1">
    <location>
        <begin position="180"/>
        <end position="195"/>
    </location>
</feature>
<dbReference type="PANTHER" id="PTHR44086:SF10">
    <property type="entry name" value="THIOSULFATE SULFURTRANSFERASE_RHODANESE-LIKE DOMAIN-CONTAINING PROTEIN 3"/>
    <property type="match status" value="1"/>
</dbReference>
<dbReference type="InterPro" id="IPR036873">
    <property type="entry name" value="Rhodanese-like_dom_sf"/>
</dbReference>
<evidence type="ECO:0000313" key="3">
    <source>
        <dbReference type="EMBL" id="NJB67010.1"/>
    </source>
</evidence>
<gene>
    <name evidence="3" type="ORF">GGQ74_000650</name>
</gene>
<dbReference type="InterPro" id="IPR001763">
    <property type="entry name" value="Rhodanese-like_dom"/>
</dbReference>
<keyword evidence="4" id="KW-1185">Reference proteome</keyword>
<dbReference type="PANTHER" id="PTHR44086">
    <property type="entry name" value="THIOSULFATE SULFURTRANSFERASE RDL2, MITOCHONDRIAL-RELATED"/>
    <property type="match status" value="1"/>
</dbReference>
<dbReference type="Proteomes" id="UP000580856">
    <property type="component" value="Unassembled WGS sequence"/>
</dbReference>
<evidence type="ECO:0000313" key="4">
    <source>
        <dbReference type="Proteomes" id="UP000580856"/>
    </source>
</evidence>
<feature type="region of interest" description="Disordered" evidence="1">
    <location>
        <begin position="171"/>
        <end position="195"/>
    </location>
</feature>
<proteinExistence type="predicted"/>
<dbReference type="EMBL" id="JAATJA010000001">
    <property type="protein sequence ID" value="NJB67010.1"/>
    <property type="molecule type" value="Genomic_DNA"/>
</dbReference>
<dbReference type="AlphaFoldDB" id="A0A846QIV4"/>
<dbReference type="PROSITE" id="PS00380">
    <property type="entry name" value="RHODANESE_1"/>
    <property type="match status" value="1"/>
</dbReference>
<dbReference type="Gene3D" id="3.40.250.10">
    <property type="entry name" value="Rhodanese-like domain"/>
    <property type="match status" value="1"/>
</dbReference>
<keyword evidence="3" id="KW-0808">Transferase</keyword>
<protein>
    <submittedName>
        <fullName evidence="3">Rhodanese-related sulfurtransferase</fullName>
    </submittedName>
</protein>